<evidence type="ECO:0000313" key="3">
    <source>
        <dbReference type="Proteomes" id="UP001221302"/>
    </source>
</evidence>
<comment type="caution">
    <text evidence="2">The sequence shown here is derived from an EMBL/GenBank/DDBJ whole genome shotgun (WGS) entry which is preliminary data.</text>
</comment>
<accession>A0AAE3P332</accession>
<evidence type="ECO:0000313" key="2">
    <source>
        <dbReference type="EMBL" id="MDF1612203.1"/>
    </source>
</evidence>
<dbReference type="EMBL" id="JARGDL010000011">
    <property type="protein sequence ID" value="MDF1612203.1"/>
    <property type="molecule type" value="Genomic_DNA"/>
</dbReference>
<dbReference type="Pfam" id="PF01869">
    <property type="entry name" value="BcrAD_BadFG"/>
    <property type="match status" value="1"/>
</dbReference>
<dbReference type="InterPro" id="IPR002731">
    <property type="entry name" value="ATPase_BadF"/>
</dbReference>
<dbReference type="RefSeq" id="WP_321535971.1">
    <property type="nucleotide sequence ID" value="NZ_JARGDL010000011.1"/>
</dbReference>
<gene>
    <name evidence="2" type="ORF">P0M35_08580</name>
</gene>
<dbReference type="CDD" id="cd24007">
    <property type="entry name" value="ASKHA_NBD_eukNAGK-like"/>
    <property type="match status" value="1"/>
</dbReference>
<dbReference type="Gene3D" id="3.30.420.40">
    <property type="match status" value="2"/>
</dbReference>
<dbReference type="Proteomes" id="UP001221302">
    <property type="component" value="Unassembled WGS sequence"/>
</dbReference>
<dbReference type="PANTHER" id="PTHR43190">
    <property type="entry name" value="N-ACETYL-D-GLUCOSAMINE KINASE"/>
    <property type="match status" value="1"/>
</dbReference>
<evidence type="ECO:0000259" key="1">
    <source>
        <dbReference type="Pfam" id="PF01869"/>
    </source>
</evidence>
<feature type="domain" description="ATPase BadF/BadG/BcrA/BcrD type" evidence="1">
    <location>
        <begin position="6"/>
        <end position="301"/>
    </location>
</feature>
<dbReference type="InterPro" id="IPR052519">
    <property type="entry name" value="Euk-type_GlcNAc_Kinase"/>
</dbReference>
<name>A0AAE3P332_9BACT</name>
<proteinExistence type="predicted"/>
<keyword evidence="3" id="KW-1185">Reference proteome</keyword>
<dbReference type="AlphaFoldDB" id="A0AAE3P332"/>
<organism evidence="2 3">
    <name type="scientific">Stygiobacter electus</name>
    <dbReference type="NCBI Taxonomy" id="3032292"/>
    <lineage>
        <taxon>Bacteria</taxon>
        <taxon>Pseudomonadati</taxon>
        <taxon>Ignavibacteriota</taxon>
        <taxon>Ignavibacteria</taxon>
        <taxon>Ignavibacteriales</taxon>
        <taxon>Melioribacteraceae</taxon>
        <taxon>Stygiobacter</taxon>
    </lineage>
</organism>
<sequence>MKKYLIGLDGGGTKTKCVVTDFQFNKLYECVGGASNFLIIGTEKVSETIFSLIKESVDNLKINYDEISAVLIGTTGAGRIEDANKLKNDFTEFTKSKGIELKFFVESDARIALEGAFSGKPGSLLIAGTGSIIFGKDKSGNIYRVGGFGKLIGDEGSGLVIGRKGLQAVSKFFDGRIDKTLLADFLKNEFNISDGASLISAIYRNNFDIASFAPNVIQAAQQNDFEALKICEDETDELILHVKAMYNLLNERIMKLSLVGGIISTDNFYSNLFKKKLNEQLPFVEIVNPENPPEIGAVILAKEKIN</sequence>
<reference evidence="2" key="1">
    <citation type="submission" date="2023-03" db="EMBL/GenBank/DDBJ databases">
        <title>Stygiobacter electus gen. nov., sp. nov., facultatively anaerobic thermotolerant bacterium of the class Ignavibacteria from a well of Yessentuki mineral water deposit.</title>
        <authorList>
            <person name="Podosokorskaya O.A."/>
            <person name="Elcheninov A.G."/>
            <person name="Petrova N.F."/>
            <person name="Zavarzina D.G."/>
            <person name="Kublanov I.V."/>
            <person name="Merkel A.Y."/>
        </authorList>
    </citation>
    <scope>NUCLEOTIDE SEQUENCE</scope>
    <source>
        <strain evidence="2">09-Me</strain>
    </source>
</reference>
<dbReference type="SUPFAM" id="SSF53067">
    <property type="entry name" value="Actin-like ATPase domain"/>
    <property type="match status" value="2"/>
</dbReference>
<dbReference type="PANTHER" id="PTHR43190:SF3">
    <property type="entry name" value="N-ACETYL-D-GLUCOSAMINE KINASE"/>
    <property type="match status" value="1"/>
</dbReference>
<protein>
    <submittedName>
        <fullName evidence="2">BadF/BadG/BcrA/BcrD ATPase family protein</fullName>
    </submittedName>
</protein>
<dbReference type="InterPro" id="IPR043129">
    <property type="entry name" value="ATPase_NBD"/>
</dbReference>